<dbReference type="Gene3D" id="3.55.40.20">
    <property type="entry name" value="Iron/manganese superoxide dismutase, C-terminal domain"/>
    <property type="match status" value="1"/>
</dbReference>
<comment type="caution">
    <text evidence="3">The sequence shown here is derived from an EMBL/GenBank/DDBJ whole genome shotgun (WGS) entry which is preliminary data.</text>
</comment>
<dbReference type="InterPro" id="IPR036314">
    <property type="entry name" value="SOD_C_sf"/>
</dbReference>
<dbReference type="GO" id="GO:0004784">
    <property type="term" value="F:superoxide dismutase activity"/>
    <property type="evidence" value="ECO:0007669"/>
    <property type="project" value="UniProtKB-EC"/>
</dbReference>
<dbReference type="PANTHER" id="PTHR42769:SF3">
    <property type="entry name" value="SUPEROXIDE DISMUTASE [FE] 2, CHLOROPLASTIC"/>
    <property type="match status" value="1"/>
</dbReference>
<protein>
    <recommendedName>
        <fullName evidence="2">Manganese/iron superoxide dismutase C-terminal domain-containing protein</fullName>
    </recommendedName>
</protein>
<dbReference type="InterPro" id="IPR019832">
    <property type="entry name" value="Mn/Fe_SOD_C"/>
</dbReference>
<dbReference type="RefSeq" id="WP_057638225.1">
    <property type="nucleotide sequence ID" value="NZ_LDJM01000025.1"/>
</dbReference>
<dbReference type="GO" id="GO:0046872">
    <property type="term" value="F:metal ion binding"/>
    <property type="evidence" value="ECO:0007669"/>
    <property type="project" value="InterPro"/>
</dbReference>
<dbReference type="PANTHER" id="PTHR42769">
    <property type="entry name" value="SUPEROXIDE DISMUTASE"/>
    <property type="match status" value="1"/>
</dbReference>
<dbReference type="Proteomes" id="UP000050956">
    <property type="component" value="Unassembled WGS sequence"/>
</dbReference>
<gene>
    <name evidence="3" type="ORF">ABB30_10390</name>
</gene>
<dbReference type="PATRIC" id="fig|336566.3.peg.1497"/>
<dbReference type="STRING" id="336566.ABB30_10390"/>
<dbReference type="EMBL" id="LDJM01000025">
    <property type="protein sequence ID" value="KRG76202.1"/>
    <property type="molecule type" value="Genomic_DNA"/>
</dbReference>
<dbReference type="Pfam" id="PF02777">
    <property type="entry name" value="Sod_Fe_C"/>
    <property type="match status" value="1"/>
</dbReference>
<organism evidence="3 4">
    <name type="scientific">Stenotrophomonas ginsengisoli</name>
    <dbReference type="NCBI Taxonomy" id="336566"/>
    <lineage>
        <taxon>Bacteria</taxon>
        <taxon>Pseudomonadati</taxon>
        <taxon>Pseudomonadota</taxon>
        <taxon>Gammaproteobacteria</taxon>
        <taxon>Lysobacterales</taxon>
        <taxon>Lysobacteraceae</taxon>
        <taxon>Stenotrophomonas</taxon>
    </lineage>
</organism>
<name>A0A0R0DD18_9GAMM</name>
<evidence type="ECO:0000256" key="1">
    <source>
        <dbReference type="ARBA" id="ARBA00049204"/>
    </source>
</evidence>
<keyword evidence="4" id="KW-1185">Reference proteome</keyword>
<dbReference type="AlphaFoldDB" id="A0A0R0DD18"/>
<evidence type="ECO:0000313" key="3">
    <source>
        <dbReference type="EMBL" id="KRG76202.1"/>
    </source>
</evidence>
<dbReference type="SUPFAM" id="SSF54719">
    <property type="entry name" value="Fe,Mn superoxide dismutase (SOD), C-terminal domain"/>
    <property type="match status" value="1"/>
</dbReference>
<feature type="domain" description="Manganese/iron superoxide dismutase C-terminal" evidence="2">
    <location>
        <begin position="88"/>
        <end position="187"/>
    </location>
</feature>
<evidence type="ECO:0000259" key="2">
    <source>
        <dbReference type="Pfam" id="PF02777"/>
    </source>
</evidence>
<accession>A0A0R0DD18</accession>
<sequence>MDKYQLPYPTSALQPHLDTDVVIAQLARLHATQQALHAGLANTDLAQMELDVVIASSQGQHFELAASLANQRFFLDGLCSSRSGGEPGGRIGERIKNDFGTLGALHDAFAQLAAGMPEGSWIWLVEQADGRLAITAHPRIGNPMTGTSRPLLTCPLDPAIWGDEDSADLTQLLPRFWKLVNWDAVERNLR</sequence>
<reference evidence="3 4" key="1">
    <citation type="submission" date="2015-05" db="EMBL/GenBank/DDBJ databases">
        <title>Genome sequencing and analysis of members of genus Stenotrophomonas.</title>
        <authorList>
            <person name="Patil P.P."/>
            <person name="Midha S."/>
            <person name="Patil P.B."/>
        </authorList>
    </citation>
    <scope>NUCLEOTIDE SEQUENCE [LARGE SCALE GENOMIC DNA]</scope>
    <source>
        <strain evidence="3 4">DSM 24757</strain>
    </source>
</reference>
<evidence type="ECO:0000313" key="4">
    <source>
        <dbReference type="Proteomes" id="UP000050956"/>
    </source>
</evidence>
<dbReference type="OrthoDB" id="9803125at2"/>
<proteinExistence type="predicted"/>
<comment type="catalytic activity">
    <reaction evidence="1">
        <text>2 superoxide + 2 H(+) = H2O2 + O2</text>
        <dbReference type="Rhea" id="RHEA:20696"/>
        <dbReference type="ChEBI" id="CHEBI:15378"/>
        <dbReference type="ChEBI" id="CHEBI:15379"/>
        <dbReference type="ChEBI" id="CHEBI:16240"/>
        <dbReference type="ChEBI" id="CHEBI:18421"/>
        <dbReference type="EC" id="1.15.1.1"/>
    </reaction>
</comment>